<dbReference type="Gene3D" id="1.20.1560.10">
    <property type="entry name" value="ABC transporter type 1, transmembrane domain"/>
    <property type="match status" value="1"/>
</dbReference>
<dbReference type="PROSITE" id="PS50929">
    <property type="entry name" value="ABC_TM1F"/>
    <property type="match status" value="1"/>
</dbReference>
<dbReference type="OrthoDB" id="3302760at2"/>
<reference evidence="14 15" key="1">
    <citation type="submission" date="2018-08" db="EMBL/GenBank/DDBJ databases">
        <title>Verrucosispora craniellae sp. nov., isolated from a marine sponge in the South China Sea.</title>
        <authorList>
            <person name="Li L."/>
            <person name="Lin H.W."/>
        </authorList>
    </citation>
    <scope>NUCLEOTIDE SEQUENCE [LARGE SCALE GENOMIC DNA]</scope>
    <source>
        <strain evidence="14 15">LHW63014</strain>
    </source>
</reference>
<dbReference type="InterPro" id="IPR003593">
    <property type="entry name" value="AAA+_ATPase"/>
</dbReference>
<evidence type="ECO:0000313" key="14">
    <source>
        <dbReference type="EMBL" id="RFS47613.1"/>
    </source>
</evidence>
<proteinExistence type="inferred from homology"/>
<evidence type="ECO:0000256" key="3">
    <source>
        <dbReference type="ARBA" id="ARBA00022475"/>
    </source>
</evidence>
<comment type="caution">
    <text evidence="14">The sequence shown here is derived from an EMBL/GenBank/DDBJ whole genome shotgun (WGS) entry which is preliminary data.</text>
</comment>
<dbReference type="SUPFAM" id="SSF90123">
    <property type="entry name" value="ABC transporter transmembrane region"/>
    <property type="match status" value="1"/>
</dbReference>
<dbReference type="GO" id="GO:0140359">
    <property type="term" value="F:ABC-type transporter activity"/>
    <property type="evidence" value="ECO:0007669"/>
    <property type="project" value="InterPro"/>
</dbReference>
<evidence type="ECO:0000256" key="6">
    <source>
        <dbReference type="ARBA" id="ARBA00022741"/>
    </source>
</evidence>
<sequence length="586" mass="62753">MIRQLRRVLGPEHQREYTRFLVWASVYGVLQGFAVSLLVPIARSLADGDWAATWRWIGVLAIAVIGCGIAHYVQAMRAFGVALVVLRTMHLNIGDHLVTLPIGWFAGKTGSVAQVASKGTMAAGSAAAHLMTPVVIGMAAPASVTVSMFFFDWRIGVALLVAAPLIALAARIASSFIAKSEHATHRAAAESSERVIEFARCQPVLRAFGRTSDTGYAPLRDAIKVQQTVARRTMVESVLGLALNGLAVQLVFTGLVVLAAVLALGGELSGIDLLALLGVATRFVQPLMEIGEYGGALRQVRGELTRIQGIMDTRPLPEPSQAAAVSAAGTVEFDHVDFGYVPGTPLLKDLSLTVPPRTMTALVGPSGSGKTTIIRLIARFYDVDAGTVRVGGVDVRDQTAEDHMAQLALVFQDVYLFDDTLRENIRLGRPDATEAEIDEAAHLAGVTEIADRLPAGWNTRVGEAGSALSGGERQRVSVARAILKRAPIVLLDEATAALDPENERYLQRSLETLREHATLIVIAHRLSTVVNADQIIVLNDHGRIAERGSHDDLLAQGGRYAAFWHERSSIRGWRLAAGATPHTGSS</sequence>
<dbReference type="PROSITE" id="PS00211">
    <property type="entry name" value="ABC_TRANSPORTER_1"/>
    <property type="match status" value="1"/>
</dbReference>
<keyword evidence="9 11" id="KW-0472">Membrane</keyword>
<feature type="transmembrane region" description="Helical" evidence="11">
    <location>
        <begin position="157"/>
        <end position="178"/>
    </location>
</feature>
<dbReference type="Proteomes" id="UP000262621">
    <property type="component" value="Unassembled WGS sequence"/>
</dbReference>
<dbReference type="RefSeq" id="WP_117226494.1">
    <property type="nucleotide sequence ID" value="NZ_CP061725.1"/>
</dbReference>
<feature type="transmembrane region" description="Helical" evidence="11">
    <location>
        <begin position="130"/>
        <end position="151"/>
    </location>
</feature>
<keyword evidence="2" id="KW-0813">Transport</keyword>
<evidence type="ECO:0000256" key="11">
    <source>
        <dbReference type="SAM" id="Phobius"/>
    </source>
</evidence>
<name>A0A372G3N2_9ACTN</name>
<dbReference type="PANTHER" id="PTHR24221:SF397">
    <property type="entry name" value="ABC TRANSPORTER, ATP-BINDING TRANSMEMBRANE PROTEIN"/>
    <property type="match status" value="1"/>
</dbReference>
<dbReference type="InterPro" id="IPR036640">
    <property type="entry name" value="ABC1_TM_sf"/>
</dbReference>
<evidence type="ECO:0000256" key="2">
    <source>
        <dbReference type="ARBA" id="ARBA00022448"/>
    </source>
</evidence>
<feature type="domain" description="ABC transporter" evidence="12">
    <location>
        <begin position="331"/>
        <end position="566"/>
    </location>
</feature>
<dbReference type="Pfam" id="PF00664">
    <property type="entry name" value="ABC_membrane"/>
    <property type="match status" value="1"/>
</dbReference>
<keyword evidence="8 11" id="KW-1133">Transmembrane helix</keyword>
<organism evidence="14 15">
    <name type="scientific">Micromonospora craniellae</name>
    <dbReference type="NCBI Taxonomy" id="2294034"/>
    <lineage>
        <taxon>Bacteria</taxon>
        <taxon>Bacillati</taxon>
        <taxon>Actinomycetota</taxon>
        <taxon>Actinomycetes</taxon>
        <taxon>Micromonosporales</taxon>
        <taxon>Micromonosporaceae</taxon>
        <taxon>Micromonospora</taxon>
    </lineage>
</organism>
<dbReference type="InterPro" id="IPR039421">
    <property type="entry name" value="Type_1_exporter"/>
</dbReference>
<dbReference type="Gene3D" id="3.40.50.300">
    <property type="entry name" value="P-loop containing nucleotide triphosphate hydrolases"/>
    <property type="match status" value="1"/>
</dbReference>
<evidence type="ECO:0000256" key="5">
    <source>
        <dbReference type="ARBA" id="ARBA00022692"/>
    </source>
</evidence>
<evidence type="ECO:0000313" key="15">
    <source>
        <dbReference type="Proteomes" id="UP000262621"/>
    </source>
</evidence>
<evidence type="ECO:0000259" key="13">
    <source>
        <dbReference type="PROSITE" id="PS50929"/>
    </source>
</evidence>
<dbReference type="SMART" id="SM00382">
    <property type="entry name" value="AAA"/>
    <property type="match status" value="1"/>
</dbReference>
<comment type="similarity">
    <text evidence="10">Belongs to the ABC transporter superfamily. Siderophore-Fe(3+) uptake transporter (SIUT) (TC 3.A.1.21) family.</text>
</comment>
<dbReference type="GO" id="GO:0016887">
    <property type="term" value="F:ATP hydrolysis activity"/>
    <property type="evidence" value="ECO:0007669"/>
    <property type="project" value="InterPro"/>
</dbReference>
<keyword evidence="4" id="KW-0997">Cell inner membrane</keyword>
<keyword evidence="6" id="KW-0547">Nucleotide-binding</keyword>
<feature type="transmembrane region" description="Helical" evidence="11">
    <location>
        <begin position="241"/>
        <end position="264"/>
    </location>
</feature>
<dbReference type="PROSITE" id="PS50893">
    <property type="entry name" value="ABC_TRANSPORTER_2"/>
    <property type="match status" value="1"/>
</dbReference>
<keyword evidence="3" id="KW-1003">Cell membrane</keyword>
<feature type="transmembrane region" description="Helical" evidence="11">
    <location>
        <begin position="54"/>
        <end position="73"/>
    </location>
</feature>
<dbReference type="AlphaFoldDB" id="A0A372G3N2"/>
<evidence type="ECO:0000256" key="9">
    <source>
        <dbReference type="ARBA" id="ARBA00023136"/>
    </source>
</evidence>
<evidence type="ECO:0000256" key="1">
    <source>
        <dbReference type="ARBA" id="ARBA00004429"/>
    </source>
</evidence>
<keyword evidence="7 14" id="KW-0067">ATP-binding</keyword>
<keyword evidence="5 11" id="KW-0812">Transmembrane</keyword>
<evidence type="ECO:0000256" key="8">
    <source>
        <dbReference type="ARBA" id="ARBA00022989"/>
    </source>
</evidence>
<evidence type="ECO:0000256" key="4">
    <source>
        <dbReference type="ARBA" id="ARBA00022519"/>
    </source>
</evidence>
<accession>A0A372G3N2</accession>
<evidence type="ECO:0000259" key="12">
    <source>
        <dbReference type="PROSITE" id="PS50893"/>
    </source>
</evidence>
<dbReference type="SUPFAM" id="SSF52540">
    <property type="entry name" value="P-loop containing nucleoside triphosphate hydrolases"/>
    <property type="match status" value="1"/>
</dbReference>
<dbReference type="InterPro" id="IPR027417">
    <property type="entry name" value="P-loop_NTPase"/>
</dbReference>
<dbReference type="GO" id="GO:0034040">
    <property type="term" value="F:ATPase-coupled lipid transmembrane transporter activity"/>
    <property type="evidence" value="ECO:0007669"/>
    <property type="project" value="TreeGrafter"/>
</dbReference>
<dbReference type="GO" id="GO:0005886">
    <property type="term" value="C:plasma membrane"/>
    <property type="evidence" value="ECO:0007669"/>
    <property type="project" value="UniProtKB-SubCell"/>
</dbReference>
<dbReference type="EMBL" id="QVFU01000002">
    <property type="protein sequence ID" value="RFS47613.1"/>
    <property type="molecule type" value="Genomic_DNA"/>
</dbReference>
<dbReference type="InterPro" id="IPR003439">
    <property type="entry name" value="ABC_transporter-like_ATP-bd"/>
</dbReference>
<keyword evidence="15" id="KW-1185">Reference proteome</keyword>
<dbReference type="FunFam" id="3.40.50.300:FF:000221">
    <property type="entry name" value="Multidrug ABC transporter ATP-binding protein"/>
    <property type="match status" value="1"/>
</dbReference>
<evidence type="ECO:0000256" key="10">
    <source>
        <dbReference type="ARBA" id="ARBA00023455"/>
    </source>
</evidence>
<comment type="subcellular location">
    <subcellularLocation>
        <location evidence="1">Cell inner membrane</location>
        <topology evidence="1">Multi-pass membrane protein</topology>
    </subcellularLocation>
</comment>
<feature type="domain" description="ABC transmembrane type-1" evidence="13">
    <location>
        <begin position="41"/>
        <end position="299"/>
    </location>
</feature>
<dbReference type="GO" id="GO:0005524">
    <property type="term" value="F:ATP binding"/>
    <property type="evidence" value="ECO:0007669"/>
    <property type="project" value="UniProtKB-KW"/>
</dbReference>
<dbReference type="PANTHER" id="PTHR24221">
    <property type="entry name" value="ATP-BINDING CASSETTE SUB-FAMILY B"/>
    <property type="match status" value="1"/>
</dbReference>
<evidence type="ECO:0000256" key="7">
    <source>
        <dbReference type="ARBA" id="ARBA00022840"/>
    </source>
</evidence>
<feature type="transmembrane region" description="Helical" evidence="11">
    <location>
        <begin position="20"/>
        <end position="42"/>
    </location>
</feature>
<gene>
    <name evidence="14" type="ORF">D0Q02_03300</name>
</gene>
<dbReference type="Pfam" id="PF00005">
    <property type="entry name" value="ABC_tran"/>
    <property type="match status" value="1"/>
</dbReference>
<protein>
    <submittedName>
        <fullName evidence="14">ABC transporter ATP-binding protein</fullName>
    </submittedName>
</protein>
<dbReference type="InterPro" id="IPR017871">
    <property type="entry name" value="ABC_transporter-like_CS"/>
</dbReference>
<dbReference type="InterPro" id="IPR011527">
    <property type="entry name" value="ABC1_TM_dom"/>
</dbReference>